<evidence type="ECO:0000256" key="1">
    <source>
        <dbReference type="ARBA" id="ARBA00004141"/>
    </source>
</evidence>
<dbReference type="Pfam" id="PF02076">
    <property type="entry name" value="STE3"/>
    <property type="match status" value="1"/>
</dbReference>
<dbReference type="GO" id="GO:0000750">
    <property type="term" value="P:pheromone-dependent signal transduction involved in conjugation with cellular fusion"/>
    <property type="evidence" value="ECO:0007669"/>
    <property type="project" value="TreeGrafter"/>
</dbReference>
<keyword evidence="8" id="KW-0675">Receptor</keyword>
<keyword evidence="9" id="KW-0807">Transducer</keyword>
<feature type="transmembrane region" description="Helical" evidence="11">
    <location>
        <begin position="156"/>
        <end position="185"/>
    </location>
</feature>
<keyword evidence="6" id="KW-0297">G-protein coupled receptor</keyword>
<feature type="transmembrane region" description="Helical" evidence="11">
    <location>
        <begin position="36"/>
        <end position="55"/>
    </location>
</feature>
<evidence type="ECO:0000313" key="13">
    <source>
        <dbReference type="Proteomes" id="UP000053477"/>
    </source>
</evidence>
<name>A0A0H2RBV0_9AGAM</name>
<feature type="transmembrane region" description="Helical" evidence="11">
    <location>
        <begin position="12"/>
        <end position="29"/>
    </location>
</feature>
<evidence type="ECO:0000256" key="4">
    <source>
        <dbReference type="ARBA" id="ARBA00022692"/>
    </source>
</evidence>
<dbReference type="OrthoDB" id="2874149at2759"/>
<keyword evidence="13" id="KW-1185">Reference proteome</keyword>
<dbReference type="FunCoup" id="A0A0H2RBV0">
    <property type="interactions" value="87"/>
</dbReference>
<sequence length="450" mass="49889">MYPLTPYPITPIGSFVGFLLAVIPLPLQFRTWNTAICVYGLWLAVTNFQYFVNFVIWHDNVDIVAPVWCDIVTRIQVSCCVGVRACTFVLGLQLFRISRRSAVCNASRTDKRKTLILELLLTIGVPSLVIALYVVIQPVRFYIIEEVGCQNIEFSYLTYVIVYLPELAFTLASVCLAPWTISAFLRLRRESKASLKSSAWSSSSSDPTSSTNSSSIMSPGRFKRLLFITLLDTTINLPLLLSNFAKCILAGKQNPANYPYKSWDYVHGGGAAADTGLFPANATLTTIVQVPASVWGGEMWTVVNVKWVEWVYVLHAVVYCAVFGTVPKLRGWYGDAFWKVVGWLGWQRRGRGEREEGGVEKREGASEIEFRKDTALSGFSQSSCLSTTVSFDGTTACEHGEVPVPDAVFFLDSRSVIGSFPSPPNWNMKEDAKSGSFSMPSTRTDSDSVV</sequence>
<keyword evidence="3" id="KW-0589">Pheromone response</keyword>
<gene>
    <name evidence="12" type="ORF">SCHPADRAFT_944083</name>
</gene>
<feature type="compositionally biased region" description="Polar residues" evidence="10">
    <location>
        <begin position="435"/>
        <end position="450"/>
    </location>
</feature>
<evidence type="ECO:0000313" key="12">
    <source>
        <dbReference type="EMBL" id="KLO08902.1"/>
    </source>
</evidence>
<evidence type="ECO:0000256" key="6">
    <source>
        <dbReference type="ARBA" id="ARBA00023040"/>
    </source>
</evidence>
<dbReference type="Proteomes" id="UP000053477">
    <property type="component" value="Unassembled WGS sequence"/>
</dbReference>
<dbReference type="PANTHER" id="PTHR28097:SF1">
    <property type="entry name" value="PHEROMONE A FACTOR RECEPTOR"/>
    <property type="match status" value="1"/>
</dbReference>
<evidence type="ECO:0000256" key="7">
    <source>
        <dbReference type="ARBA" id="ARBA00023136"/>
    </source>
</evidence>
<keyword evidence="4 11" id="KW-0812">Transmembrane</keyword>
<accession>A0A0H2RBV0</accession>
<dbReference type="InParanoid" id="A0A0H2RBV0"/>
<evidence type="ECO:0000256" key="5">
    <source>
        <dbReference type="ARBA" id="ARBA00022989"/>
    </source>
</evidence>
<feature type="transmembrane region" description="Helical" evidence="11">
    <location>
        <begin position="75"/>
        <end position="95"/>
    </location>
</feature>
<reference evidence="12 13" key="1">
    <citation type="submission" date="2015-04" db="EMBL/GenBank/DDBJ databases">
        <title>Complete genome sequence of Schizopora paradoxa KUC8140, a cosmopolitan wood degrader in East Asia.</title>
        <authorList>
            <consortium name="DOE Joint Genome Institute"/>
            <person name="Min B."/>
            <person name="Park H."/>
            <person name="Jang Y."/>
            <person name="Kim J.-J."/>
            <person name="Kim K.H."/>
            <person name="Pangilinan J."/>
            <person name="Lipzen A."/>
            <person name="Riley R."/>
            <person name="Grigoriev I.V."/>
            <person name="Spatafora J.W."/>
            <person name="Choi I.-G."/>
        </authorList>
    </citation>
    <scope>NUCLEOTIDE SEQUENCE [LARGE SCALE GENOMIC DNA]</scope>
    <source>
        <strain evidence="12 13">KUC8140</strain>
    </source>
</reference>
<dbReference type="PANTHER" id="PTHR28097">
    <property type="entry name" value="PHEROMONE A FACTOR RECEPTOR"/>
    <property type="match status" value="1"/>
</dbReference>
<keyword evidence="7 11" id="KW-0472">Membrane</keyword>
<dbReference type="GO" id="GO:0005886">
    <property type="term" value="C:plasma membrane"/>
    <property type="evidence" value="ECO:0007669"/>
    <property type="project" value="TreeGrafter"/>
</dbReference>
<evidence type="ECO:0000256" key="9">
    <source>
        <dbReference type="ARBA" id="ARBA00023224"/>
    </source>
</evidence>
<comment type="subcellular location">
    <subcellularLocation>
        <location evidence="1">Membrane</location>
        <topology evidence="1">Multi-pass membrane protein</topology>
    </subcellularLocation>
</comment>
<dbReference type="GO" id="GO:0004932">
    <property type="term" value="F:mating-type factor pheromone receptor activity"/>
    <property type="evidence" value="ECO:0007669"/>
    <property type="project" value="InterPro"/>
</dbReference>
<evidence type="ECO:0000256" key="8">
    <source>
        <dbReference type="ARBA" id="ARBA00023170"/>
    </source>
</evidence>
<evidence type="ECO:0000256" key="3">
    <source>
        <dbReference type="ARBA" id="ARBA00022507"/>
    </source>
</evidence>
<organism evidence="12 13">
    <name type="scientific">Schizopora paradoxa</name>
    <dbReference type="NCBI Taxonomy" id="27342"/>
    <lineage>
        <taxon>Eukaryota</taxon>
        <taxon>Fungi</taxon>
        <taxon>Dikarya</taxon>
        <taxon>Basidiomycota</taxon>
        <taxon>Agaricomycotina</taxon>
        <taxon>Agaricomycetes</taxon>
        <taxon>Hymenochaetales</taxon>
        <taxon>Schizoporaceae</taxon>
        <taxon>Schizopora</taxon>
    </lineage>
</organism>
<dbReference type="InterPro" id="IPR001499">
    <property type="entry name" value="GPCR_STE3"/>
</dbReference>
<evidence type="ECO:0000256" key="11">
    <source>
        <dbReference type="SAM" id="Phobius"/>
    </source>
</evidence>
<protein>
    <submittedName>
        <fullName evidence="12">STE3-domain-containing protein</fullName>
    </submittedName>
</protein>
<feature type="transmembrane region" description="Helical" evidence="11">
    <location>
        <begin position="115"/>
        <end position="136"/>
    </location>
</feature>
<dbReference type="EMBL" id="KQ086073">
    <property type="protein sequence ID" value="KLO08902.1"/>
    <property type="molecule type" value="Genomic_DNA"/>
</dbReference>
<dbReference type="PRINTS" id="PR00899">
    <property type="entry name" value="GPCRSTE3"/>
</dbReference>
<comment type="similarity">
    <text evidence="2">Belongs to the G-protein coupled receptor 4 family.</text>
</comment>
<evidence type="ECO:0000256" key="2">
    <source>
        <dbReference type="ARBA" id="ARBA00011085"/>
    </source>
</evidence>
<feature type="region of interest" description="Disordered" evidence="10">
    <location>
        <begin position="422"/>
        <end position="450"/>
    </location>
</feature>
<dbReference type="AlphaFoldDB" id="A0A0H2RBV0"/>
<proteinExistence type="inferred from homology"/>
<evidence type="ECO:0000256" key="10">
    <source>
        <dbReference type="SAM" id="MobiDB-lite"/>
    </source>
</evidence>
<keyword evidence="5 11" id="KW-1133">Transmembrane helix</keyword>